<feature type="compositionally biased region" description="Basic and acidic residues" evidence="1">
    <location>
        <begin position="81"/>
        <end position="115"/>
    </location>
</feature>
<gene>
    <name evidence="2" type="ORF">GQ43DRAFT_339292</name>
</gene>
<evidence type="ECO:0000313" key="2">
    <source>
        <dbReference type="EMBL" id="KAF2202694.1"/>
    </source>
</evidence>
<comment type="caution">
    <text evidence="2">The sequence shown here is derived from an EMBL/GenBank/DDBJ whole genome shotgun (WGS) entry which is preliminary data.</text>
</comment>
<organism evidence="2 3">
    <name type="scientific">Delitschia confertaspora ATCC 74209</name>
    <dbReference type="NCBI Taxonomy" id="1513339"/>
    <lineage>
        <taxon>Eukaryota</taxon>
        <taxon>Fungi</taxon>
        <taxon>Dikarya</taxon>
        <taxon>Ascomycota</taxon>
        <taxon>Pezizomycotina</taxon>
        <taxon>Dothideomycetes</taxon>
        <taxon>Pleosporomycetidae</taxon>
        <taxon>Pleosporales</taxon>
        <taxon>Delitschiaceae</taxon>
        <taxon>Delitschia</taxon>
    </lineage>
</organism>
<feature type="compositionally biased region" description="Polar residues" evidence="1">
    <location>
        <begin position="165"/>
        <end position="181"/>
    </location>
</feature>
<accession>A0A9P4JQT1</accession>
<protein>
    <submittedName>
        <fullName evidence="2">Uncharacterized protein</fullName>
    </submittedName>
</protein>
<evidence type="ECO:0000313" key="3">
    <source>
        <dbReference type="Proteomes" id="UP000799536"/>
    </source>
</evidence>
<evidence type="ECO:0000256" key="1">
    <source>
        <dbReference type="SAM" id="MobiDB-lite"/>
    </source>
</evidence>
<proteinExistence type="predicted"/>
<sequence>SAVSSTVGVDADDDSSQATSPALGAISNKIPSGKDVSDMLEPKGAAPNVLRLTGSSQSAKKQKQQPAPAPQETKKQRQNRKKAEDAKAQREADEKQRQALLEQQRRTAREARGEPAKNGLKPAKAPATSAWNNVPSNGNVHGAKQSVGPAQDGQFLDTFDPEVDSTASSSEHPPNGTSSATEWAGLPTEEEQVRMAMEDSAWTTVPKGKKAKK</sequence>
<feature type="non-terminal residue" evidence="2">
    <location>
        <position position="213"/>
    </location>
</feature>
<feature type="region of interest" description="Disordered" evidence="1">
    <location>
        <begin position="1"/>
        <end position="213"/>
    </location>
</feature>
<reference evidence="2" key="1">
    <citation type="journal article" date="2020" name="Stud. Mycol.">
        <title>101 Dothideomycetes genomes: a test case for predicting lifestyles and emergence of pathogens.</title>
        <authorList>
            <person name="Haridas S."/>
            <person name="Albert R."/>
            <person name="Binder M."/>
            <person name="Bloem J."/>
            <person name="Labutti K."/>
            <person name="Salamov A."/>
            <person name="Andreopoulos B."/>
            <person name="Baker S."/>
            <person name="Barry K."/>
            <person name="Bills G."/>
            <person name="Bluhm B."/>
            <person name="Cannon C."/>
            <person name="Castanera R."/>
            <person name="Culley D."/>
            <person name="Daum C."/>
            <person name="Ezra D."/>
            <person name="Gonzalez J."/>
            <person name="Henrissat B."/>
            <person name="Kuo A."/>
            <person name="Liang C."/>
            <person name="Lipzen A."/>
            <person name="Lutzoni F."/>
            <person name="Magnuson J."/>
            <person name="Mondo S."/>
            <person name="Nolan M."/>
            <person name="Ohm R."/>
            <person name="Pangilinan J."/>
            <person name="Park H.-J."/>
            <person name="Ramirez L."/>
            <person name="Alfaro M."/>
            <person name="Sun H."/>
            <person name="Tritt A."/>
            <person name="Yoshinaga Y."/>
            <person name="Zwiers L.-H."/>
            <person name="Turgeon B."/>
            <person name="Goodwin S."/>
            <person name="Spatafora J."/>
            <person name="Crous P."/>
            <person name="Grigoriev I."/>
        </authorList>
    </citation>
    <scope>NUCLEOTIDE SEQUENCE</scope>
    <source>
        <strain evidence="2">ATCC 74209</strain>
    </source>
</reference>
<dbReference type="AlphaFoldDB" id="A0A9P4JQT1"/>
<keyword evidence="3" id="KW-1185">Reference proteome</keyword>
<dbReference type="Proteomes" id="UP000799536">
    <property type="component" value="Unassembled WGS sequence"/>
</dbReference>
<dbReference type="EMBL" id="ML993927">
    <property type="protein sequence ID" value="KAF2202694.1"/>
    <property type="molecule type" value="Genomic_DNA"/>
</dbReference>
<feature type="non-terminal residue" evidence="2">
    <location>
        <position position="1"/>
    </location>
</feature>
<feature type="compositionally biased region" description="Polar residues" evidence="1">
    <location>
        <begin position="129"/>
        <end position="139"/>
    </location>
</feature>
<dbReference type="OrthoDB" id="4207724at2759"/>
<name>A0A9P4JQT1_9PLEO</name>